<dbReference type="Proteomes" id="UP000294164">
    <property type="component" value="Unassembled WGS sequence"/>
</dbReference>
<dbReference type="AlphaFoldDB" id="A0A4Q8M359"/>
<name>A0A4Q8M359_9GAMM</name>
<dbReference type="SUPFAM" id="SSF48403">
    <property type="entry name" value="Ankyrin repeat"/>
    <property type="match status" value="1"/>
</dbReference>
<comment type="caution">
    <text evidence="1">The sequence shown here is derived from an EMBL/GenBank/DDBJ whole genome shotgun (WGS) entry which is preliminary data.</text>
</comment>
<dbReference type="Gene3D" id="1.25.40.20">
    <property type="entry name" value="Ankyrin repeat-containing domain"/>
    <property type="match status" value="1"/>
</dbReference>
<dbReference type="RefSeq" id="WP_130534700.1">
    <property type="nucleotide sequence ID" value="NZ_SHMG01000006.1"/>
</dbReference>
<reference evidence="1 2" key="1">
    <citation type="submission" date="2019-02" db="EMBL/GenBank/DDBJ databases">
        <title>WGS of Pseudoxanthomonas species novum from clinical isolates.</title>
        <authorList>
            <person name="Bernier A.-M."/>
            <person name="Bernard K."/>
            <person name="Vachon A."/>
        </authorList>
    </citation>
    <scope>NUCLEOTIDE SEQUENCE [LARGE SCALE GENOMIC DNA]</scope>
    <source>
        <strain evidence="1 2">NML130969</strain>
    </source>
</reference>
<proteinExistence type="predicted"/>
<sequence>MGLFQEIKEIISFFRTPAVQYVVQKQVSGYKLAEYPVHSQYMNFIGAVERNDLDVVQQMINDGIDVNGFNPDDGDDWPSEWFNDEWERKYAICAASHLKDPLPMTRLLLQAGADPNKNEYGGNPINAAYWMMDHAGSDPEKLEKAFLYFGELLKAGAKPVLKYKDYDECKGQDMLREIYDHFSEYEERLKCLKRLVQIGVDPNTLDWRGADNNCGWSAKGFFEHHWATTDLDDGVELIRTCFDIGCDMTTTTEVEGIDGVQMNVLDVLCFFCAQDRWEGWYEDYEPEFPKLCVDLINHGVNADAVMANPIYKTFKMYPLLRDAWNDKKLHQTLSEDLQTRRLTTTKKRRM</sequence>
<dbReference type="OrthoDB" id="5657095at2"/>
<evidence type="ECO:0000313" key="2">
    <source>
        <dbReference type="Proteomes" id="UP000294164"/>
    </source>
</evidence>
<evidence type="ECO:0000313" key="1">
    <source>
        <dbReference type="EMBL" id="TAA41541.1"/>
    </source>
</evidence>
<dbReference type="EMBL" id="SHMG01000006">
    <property type="protein sequence ID" value="TAA41541.1"/>
    <property type="molecule type" value="Genomic_DNA"/>
</dbReference>
<evidence type="ECO:0008006" key="3">
    <source>
        <dbReference type="Google" id="ProtNLM"/>
    </source>
</evidence>
<accession>A0A4Q8M359</accession>
<gene>
    <name evidence="1" type="ORF">EA655_11405</name>
</gene>
<dbReference type="InterPro" id="IPR036770">
    <property type="entry name" value="Ankyrin_rpt-contain_sf"/>
</dbReference>
<protein>
    <recommendedName>
        <fullName evidence="3">Ankyrin repeat domain-containing protein</fullName>
    </recommendedName>
</protein>
<organism evidence="1 2">
    <name type="scientific">Pseudoxanthomonas winnipegensis</name>
    <dbReference type="NCBI Taxonomy" id="2480810"/>
    <lineage>
        <taxon>Bacteria</taxon>
        <taxon>Pseudomonadati</taxon>
        <taxon>Pseudomonadota</taxon>
        <taxon>Gammaproteobacteria</taxon>
        <taxon>Lysobacterales</taxon>
        <taxon>Lysobacteraceae</taxon>
        <taxon>Pseudoxanthomonas</taxon>
    </lineage>
</organism>